<dbReference type="Proteomes" id="UP000186373">
    <property type="component" value="Unassembled WGS sequence"/>
</dbReference>
<reference evidence="3" key="1">
    <citation type="submission" date="2017-01" db="EMBL/GenBank/DDBJ databases">
        <authorList>
            <person name="Varghese N."/>
            <person name="Submissions S."/>
        </authorList>
    </citation>
    <scope>NUCLEOTIDE SEQUENCE [LARGE SCALE GENOMIC DNA]</scope>
    <source>
        <strain evidence="3">DSM 17126</strain>
    </source>
</reference>
<dbReference type="GO" id="GO:0004573">
    <property type="term" value="F:Glc3Man9GlcNAc2 oligosaccharide glucosidase activity"/>
    <property type="evidence" value="ECO:0007669"/>
    <property type="project" value="InterPro"/>
</dbReference>
<gene>
    <name evidence="2" type="ORF">SAMN05421639_103143</name>
</gene>
<dbReference type="Gene3D" id="1.50.10.10">
    <property type="match status" value="2"/>
</dbReference>
<dbReference type="AlphaFoldDB" id="A0A1N7IDC9"/>
<keyword evidence="2" id="KW-0378">Hydrolase</keyword>
<dbReference type="InterPro" id="IPR012341">
    <property type="entry name" value="6hp_glycosidase-like_sf"/>
</dbReference>
<evidence type="ECO:0000313" key="2">
    <source>
        <dbReference type="EMBL" id="SIS35021.1"/>
    </source>
</evidence>
<dbReference type="GO" id="GO:0009311">
    <property type="term" value="P:oligosaccharide metabolic process"/>
    <property type="evidence" value="ECO:0007669"/>
    <property type="project" value="InterPro"/>
</dbReference>
<dbReference type="InterPro" id="IPR004888">
    <property type="entry name" value="Glycoside_hydrolase_63"/>
</dbReference>
<dbReference type="OrthoDB" id="9781878at2"/>
<dbReference type="EMBL" id="FTNY01000003">
    <property type="protein sequence ID" value="SIS35021.1"/>
    <property type="molecule type" value="Genomic_DNA"/>
</dbReference>
<name>A0A1N7IDC9_9FLAO</name>
<dbReference type="InterPro" id="IPR054491">
    <property type="entry name" value="MGH1-like_GH"/>
</dbReference>
<dbReference type="PANTHER" id="PTHR10412">
    <property type="entry name" value="MANNOSYL-OLIGOSACCHARIDE GLUCOSIDASE"/>
    <property type="match status" value="1"/>
</dbReference>
<dbReference type="SUPFAM" id="SSF48208">
    <property type="entry name" value="Six-hairpin glycosidases"/>
    <property type="match status" value="1"/>
</dbReference>
<accession>A0A1N7IDC9</accession>
<dbReference type="PANTHER" id="PTHR10412:SF10">
    <property type="entry name" value="GLYCOSYL HYDROLASE FAMILY 63 C-TERMINAL DOMAIN-CONTAINING PROTEIN"/>
    <property type="match status" value="1"/>
</dbReference>
<dbReference type="Pfam" id="PF22422">
    <property type="entry name" value="MGH1-like_GH"/>
    <property type="match status" value="1"/>
</dbReference>
<protein>
    <submittedName>
        <fullName evidence="2">Glycosyl hydrolase family 63 C-terminal domain-containing protein</fullName>
    </submittedName>
</protein>
<evidence type="ECO:0000313" key="3">
    <source>
        <dbReference type="Proteomes" id="UP000186373"/>
    </source>
</evidence>
<evidence type="ECO:0000259" key="1">
    <source>
        <dbReference type="Pfam" id="PF22422"/>
    </source>
</evidence>
<keyword evidence="3" id="KW-1185">Reference proteome</keyword>
<feature type="domain" description="Mannosylglycerate hydrolase MGH1-like glycoside hydrolase" evidence="1">
    <location>
        <begin position="413"/>
        <end position="637"/>
    </location>
</feature>
<proteinExistence type="predicted"/>
<dbReference type="RefSeq" id="WP_076506970.1">
    <property type="nucleotide sequence ID" value="NZ_FTNY01000003.1"/>
</dbReference>
<sequence>MIVEKERLQDSKWKNWGPYVSNRQWGNVREDYSPNGNAWHYANHNNAESYAYRWGEEGIAGISDVKQIFCFAFSFWNKKDKIVKERFFGLSNPQGNHGEDIKEIFYYLDNTPTHSYMKMVYKYPINAFPYDDLVAENGRRSKKEPEYEIFDTGIFDNDEYFDIFIEYCKADHNDILARVTVHNRSKQDAPIVIAPTAWFRNNWKWGYNTYKGQMNASYDGCIDINHDSISIKKIYSRNLAAKSAFCENETNAPKLYGAPYTGNTYFKDGINDHIVYGSNTVNPEKRGSKGSFIIDDLIEAGQSKTFDFRLCPEEIDVPFDQFDEIFAKRIAETNEFYQEIQSETTNEDEMNVQRQAFAGLLWNKQFYHYNVGKWLKGDPNHNAPRNFNDYVRNTEWNHLHNKDIISMPDKWEYPWYATWDLAFHCVPFSIIDAEFAKGQLLLLTKEWYMHPNGQLPAYEWNLSDVNPPVHAWSCFRVFKIDEKQNGKPDLLFLEKVFQKLLLNFTWWVNRKDQSGNNIFGGGFLGLDNIGAFDRNMELKDGQHLEQADGTSWMAMYALNMMRIAMELAQYYQVYEDMAIKFFEHYLYIAEAMENLGDGKEGLWNEEDGFFYDVLQLGNGESVSLKLRSIVGLIPMFAVEIIDHKLLDKMPNFQARMEWVLKNKPELTKLVSHWDEEGQGRKHLMSILRKNRLTKVLRRMLDENEFLSSYGIRAMSKVYEENPFVFSVHGTENVVYYTPAESDSRMFGGNSNWRGPIWFPINFLIVESLQRFHFYYGNSLKVEFPTGSGEKKNLDEVAQNISKRLCSLFLKDEDGQRPFNGGNAKFNYDEHFKDYITFFEYFHGDNGRGVGASHQTGWTATVAKLMKPRLTV</sequence>
<organism evidence="2 3">
    <name type="scientific">Chryseobacterium shigense</name>
    <dbReference type="NCBI Taxonomy" id="297244"/>
    <lineage>
        <taxon>Bacteria</taxon>
        <taxon>Pseudomonadati</taxon>
        <taxon>Bacteroidota</taxon>
        <taxon>Flavobacteriia</taxon>
        <taxon>Flavobacteriales</taxon>
        <taxon>Weeksellaceae</taxon>
        <taxon>Chryseobacterium group</taxon>
        <taxon>Chryseobacterium</taxon>
    </lineage>
</organism>
<dbReference type="InterPro" id="IPR008928">
    <property type="entry name" value="6-hairpin_glycosidase_sf"/>
</dbReference>